<proteinExistence type="evidence at protein level"/>
<dbReference type="Proteomes" id="UP000008227">
    <property type="component" value="Chromosome 7"/>
</dbReference>
<evidence type="ECO:0000313" key="1">
    <source>
        <dbReference type="Ensembl" id="ENSSSCP00000076468.1"/>
    </source>
</evidence>
<reference evidence="1" key="3">
    <citation type="submission" date="2025-09" db="UniProtKB">
        <authorList>
            <consortium name="Ensembl"/>
        </authorList>
    </citation>
    <scope>IDENTIFICATION</scope>
</reference>
<gene>
    <name evidence="1" type="primary">PSMG4</name>
</gene>
<reference evidence="1" key="2">
    <citation type="submission" date="2025-08" db="UniProtKB">
        <authorList>
            <consortium name="Ensembl"/>
        </authorList>
    </citation>
    <scope>IDENTIFICATION</scope>
</reference>
<dbReference type="Pfam" id="PF16093">
    <property type="entry name" value="PAC4"/>
    <property type="match status" value="1"/>
</dbReference>
<sequence length="204" mass="22796">MEGPRAAAAGDVSLHNFTARLWEQLVHFHVMRLTDSLFLWVGATPHLRNLAVAMCTRYPGRPANRCLSATTSRTRTAASHYSWKTGSRRRWRLSRRSSRRWPWGWDPPCGLGINAAALARPQAHALTFAFKARPSFCRRSRSRWPGRREAQGWAGVRCGQRGCPGAWRGRGGHGSVRIEAQGRAGTVLPSCLPPARLWALCPHL</sequence>
<name>A0A8W4FC85_PIG</name>
<dbReference type="InterPro" id="IPR032157">
    <property type="entry name" value="PAC4"/>
</dbReference>
<dbReference type="PANTHER" id="PTHR33559">
    <property type="entry name" value="PROTEASOME ASSEMBLY CHAPERONE 4"/>
    <property type="match status" value="1"/>
</dbReference>
<dbReference type="PANTHER" id="PTHR33559:SF1">
    <property type="entry name" value="PROTEASOME ASSEMBLY CHAPERONE 4"/>
    <property type="match status" value="1"/>
</dbReference>
<evidence type="ECO:0007829" key="3">
    <source>
        <dbReference type="PeptideAtlas" id="A0A8W4FC85"/>
    </source>
</evidence>
<dbReference type="GO" id="GO:0043248">
    <property type="term" value="P:proteasome assembly"/>
    <property type="evidence" value="ECO:0007669"/>
    <property type="project" value="InterPro"/>
</dbReference>
<protein>
    <submittedName>
        <fullName evidence="1">Proteasome assembly chaperone 4</fullName>
    </submittedName>
</protein>
<dbReference type="GeneTree" id="ENSGT00940000167417"/>
<accession>A0A8W4FC85</accession>
<keyword evidence="3" id="KW-1267">Proteomics identification</keyword>
<dbReference type="Ensembl" id="ENSSSCT00000103719.1">
    <property type="protein sequence ID" value="ENSSSCP00000076468.1"/>
    <property type="gene ID" value="ENSSSCG00000036988.3"/>
</dbReference>
<dbReference type="Reactome" id="R-SSC-9907900">
    <property type="pathway name" value="Proteasome assembly"/>
</dbReference>
<dbReference type="AlphaFoldDB" id="A0A8W4FC85"/>
<organism evidence="1 2">
    <name type="scientific">Sus scrofa</name>
    <name type="common">Pig</name>
    <dbReference type="NCBI Taxonomy" id="9823"/>
    <lineage>
        <taxon>Eukaryota</taxon>
        <taxon>Metazoa</taxon>
        <taxon>Chordata</taxon>
        <taxon>Craniata</taxon>
        <taxon>Vertebrata</taxon>
        <taxon>Euteleostomi</taxon>
        <taxon>Mammalia</taxon>
        <taxon>Eutheria</taxon>
        <taxon>Laurasiatheria</taxon>
        <taxon>Artiodactyla</taxon>
        <taxon>Suina</taxon>
        <taxon>Suidae</taxon>
        <taxon>Sus</taxon>
    </lineage>
</organism>
<reference evidence="1" key="1">
    <citation type="journal article" date="2020" name="Gigascience">
        <title>An improved pig reference genome sequence to enable pig genetics and genomics research.</title>
        <authorList>
            <person name="Warr A."/>
            <person name="Affara N."/>
            <person name="Aken B."/>
            <person name="Beiki H."/>
            <person name="Bickhart D.M."/>
            <person name="Billis K."/>
            <person name="Chow W."/>
            <person name="Eory L."/>
            <person name="Finlayson H.A."/>
            <person name="Flicek P."/>
            <person name="Giron C.G."/>
            <person name="Griffin D.K."/>
            <person name="Hall R."/>
            <person name="Hannum G."/>
            <person name="Hourlier T."/>
            <person name="Howe K."/>
            <person name="Hume D.A."/>
            <person name="Izuogu O."/>
            <person name="Kim K."/>
            <person name="Koren S."/>
            <person name="Liu H."/>
            <person name="Manchanda N."/>
            <person name="Martin F.J."/>
            <person name="Nonneman D.J."/>
            <person name="O'Connor R.E."/>
            <person name="Phillippy A.M."/>
            <person name="Rohrer G.A."/>
            <person name="Rosen B.D."/>
            <person name="Rund L.A."/>
            <person name="Sargent C.A."/>
            <person name="Schook L.B."/>
            <person name="Schroeder S.G."/>
            <person name="Schwartz A.S."/>
            <person name="Skinner B.M."/>
            <person name="Talbot R."/>
            <person name="Tseng E."/>
            <person name="Tuggle C.K."/>
            <person name="Watson M."/>
            <person name="Smith T.P.L."/>
            <person name="Archibald A.L."/>
        </authorList>
    </citation>
    <scope>NUCLEOTIDE SEQUENCE [LARGE SCALE GENOMIC DNA]</scope>
    <source>
        <strain evidence="1">Duroc</strain>
    </source>
</reference>
<keyword evidence="2" id="KW-1185">Reference proteome</keyword>
<evidence type="ECO:0000313" key="2">
    <source>
        <dbReference type="Proteomes" id="UP000008227"/>
    </source>
</evidence>